<evidence type="ECO:0000256" key="1">
    <source>
        <dbReference type="SAM" id="MobiDB-lite"/>
    </source>
</evidence>
<organism evidence="2 4">
    <name type="scientific">Candidatus Chlorohelix allophototropha</name>
    <dbReference type="NCBI Taxonomy" id="3003348"/>
    <lineage>
        <taxon>Bacteria</taxon>
        <taxon>Bacillati</taxon>
        <taxon>Chloroflexota</taxon>
        <taxon>Chloroflexia</taxon>
        <taxon>Candidatus Chloroheliales</taxon>
        <taxon>Candidatus Chloroheliaceae</taxon>
        <taxon>Candidatus Chlorohelix</taxon>
    </lineage>
</organism>
<gene>
    <name evidence="2" type="ORF">HXX08_23005</name>
    <name evidence="3" type="ORF">OZ401_004285</name>
</gene>
<proteinExistence type="predicted"/>
<feature type="compositionally biased region" description="Polar residues" evidence="1">
    <location>
        <begin position="94"/>
        <end position="108"/>
    </location>
</feature>
<dbReference type="EMBL" id="JACATZ010000003">
    <property type="protein sequence ID" value="NWJ48738.1"/>
    <property type="molecule type" value="Genomic_DNA"/>
</dbReference>
<reference evidence="3" key="2">
    <citation type="journal article" date="2024" name="Nature">
        <title>Anoxygenic phototroph of the Chloroflexota uses a type I reaction centre.</title>
        <authorList>
            <person name="Tsuji J.M."/>
            <person name="Shaw N.A."/>
            <person name="Nagashima S."/>
            <person name="Venkiteswaran J.J."/>
            <person name="Schiff S.L."/>
            <person name="Watanabe T."/>
            <person name="Fukui M."/>
            <person name="Hanada S."/>
            <person name="Tank M."/>
            <person name="Neufeld J.D."/>
        </authorList>
    </citation>
    <scope>NUCLEOTIDE SEQUENCE</scope>
    <source>
        <strain evidence="3">L227-S17</strain>
    </source>
</reference>
<dbReference type="AlphaFoldDB" id="A0A8T7M995"/>
<keyword evidence="5" id="KW-1185">Reference proteome</keyword>
<accession>A0A8T7M995</accession>
<evidence type="ECO:0000313" key="5">
    <source>
        <dbReference type="Proteomes" id="UP001431572"/>
    </source>
</evidence>
<sequence length="659" mass="69310">MFNYLHNHKRAARFQLLVVLTTLLALVLGVFDLSTTLVASAAGDGYARLIASGGTANFRVTADGSDNYQFPELATDPRGAAEGGGSGVTPTPRLASQLTNRSLTQSKGNYKAEGNDDDKGAPKAKLNTSFNGLNLRNQRLANGGNQFTVEPPDQGMCSNGTYVMESVNDVLRVYDSAGNALNAVTDLNSFYGYTAAINRTTGARGPFVTDPSCFYDAPTQRWFQAVLTLDVNPVTGTFTGANHLDVAVSTTSNPLGSWNIYRIPVQDDGTDGTPNHGCSYGPCIGDYPHIGADKNGFYITTNEYSLFGPEFIGAQVYAFSKKALAAGASSITVVQFNTAGAVAGNPGFTVIPAISPDSQYENDGGGTEYFLSSMAAPEANGTGVDNRLAVWALTNTSSLNSSAPNLKLGNNVIKVKSYSIPPAADQKAGDFPLGQCINDTTTPTPFGPGCWQYFFVGEPAHTEVESTLDSSDSRMQQVYFSQHKLWGALGTGLNVGGATKAGIAYYIIEPALSKGGVKAELARQGQFGLANNNLTYPAMAVTAQGKAVISFTLTGQDYFPSAAFATLNQEDGAGKIQIAAAGLGPQDGFSGYNAFGNPPRPRWGDYGAAVAVGNKIWIASEYIGQTCTLAQYTTGAIGSCGGTRVSLGNWYTRISQVTP</sequence>
<dbReference type="Proteomes" id="UP001431572">
    <property type="component" value="Chromosome 2"/>
</dbReference>
<evidence type="ECO:0000313" key="2">
    <source>
        <dbReference type="EMBL" id="NWJ48738.1"/>
    </source>
</evidence>
<evidence type="ECO:0000313" key="3">
    <source>
        <dbReference type="EMBL" id="WJW68669.1"/>
    </source>
</evidence>
<evidence type="ECO:0000313" key="4">
    <source>
        <dbReference type="Proteomes" id="UP000521676"/>
    </source>
</evidence>
<dbReference type="RefSeq" id="WP_341470574.1">
    <property type="nucleotide sequence ID" value="NZ_CP128400.1"/>
</dbReference>
<protein>
    <submittedName>
        <fullName evidence="2">Uncharacterized protein</fullName>
    </submittedName>
</protein>
<dbReference type="Proteomes" id="UP000521676">
    <property type="component" value="Unassembled WGS sequence"/>
</dbReference>
<dbReference type="EMBL" id="CP128400">
    <property type="protein sequence ID" value="WJW68669.1"/>
    <property type="molecule type" value="Genomic_DNA"/>
</dbReference>
<name>A0A8T7M995_9CHLR</name>
<reference evidence="2 4" key="1">
    <citation type="submission" date="2020-06" db="EMBL/GenBank/DDBJ databases">
        <title>Anoxygenic phototrophic Chloroflexota member uses a Type I reaction center.</title>
        <authorList>
            <person name="Tsuji J.M."/>
            <person name="Shaw N.A."/>
            <person name="Nagashima S."/>
            <person name="Venkiteswaran J."/>
            <person name="Schiff S.L."/>
            <person name="Hanada S."/>
            <person name="Tank M."/>
            <person name="Neufeld J.D."/>
        </authorList>
    </citation>
    <scope>NUCLEOTIDE SEQUENCE [LARGE SCALE GENOMIC DNA]</scope>
    <source>
        <strain evidence="2">L227-S17</strain>
    </source>
</reference>
<feature type="region of interest" description="Disordered" evidence="1">
    <location>
        <begin position="71"/>
        <end position="125"/>
    </location>
</feature>